<protein>
    <submittedName>
        <fullName evidence="1">Uncharacterized protein</fullName>
    </submittedName>
</protein>
<comment type="caution">
    <text evidence="1">The sequence shown here is derived from an EMBL/GenBank/DDBJ whole genome shotgun (WGS) entry which is preliminary data.</text>
</comment>
<gene>
    <name evidence="1" type="ORF">MINT15_21500</name>
</gene>
<proteinExistence type="predicted"/>
<sequence length="37" mass="4339">MVTTRRGKRNTIELLSRRQSFVKFGDAPDSRRITLTM</sequence>
<dbReference type="EMBL" id="JRZE01000004">
    <property type="protein sequence ID" value="KHF43845.1"/>
    <property type="molecule type" value="Genomic_DNA"/>
</dbReference>
<dbReference type="Proteomes" id="UP000030848">
    <property type="component" value="Unassembled WGS sequence"/>
</dbReference>
<reference evidence="1 2" key="1">
    <citation type="submission" date="2014-10" db="EMBL/GenBank/DDBJ databases">
        <title>Genome sequence of Micropolyspora internatus JCM3315.</title>
        <authorList>
            <person name="Shin S.-K."/>
            <person name="Yi H."/>
        </authorList>
    </citation>
    <scope>NUCLEOTIDE SEQUENCE [LARGE SCALE GENOMIC DNA]</scope>
    <source>
        <strain evidence="1 2">JCM 3315</strain>
    </source>
</reference>
<organism evidence="1 2">
    <name type="scientific">Saccharomonospora viridis</name>
    <dbReference type="NCBI Taxonomy" id="1852"/>
    <lineage>
        <taxon>Bacteria</taxon>
        <taxon>Bacillati</taxon>
        <taxon>Actinomycetota</taxon>
        <taxon>Actinomycetes</taxon>
        <taxon>Pseudonocardiales</taxon>
        <taxon>Pseudonocardiaceae</taxon>
        <taxon>Saccharomonospora</taxon>
    </lineage>
</organism>
<evidence type="ECO:0000313" key="1">
    <source>
        <dbReference type="EMBL" id="KHF43845.1"/>
    </source>
</evidence>
<dbReference type="AlphaFoldDB" id="A0A837D9F7"/>
<name>A0A837D9F7_9PSEU</name>
<accession>A0A837D9F7</accession>
<evidence type="ECO:0000313" key="2">
    <source>
        <dbReference type="Proteomes" id="UP000030848"/>
    </source>
</evidence>